<evidence type="ECO:0000313" key="2">
    <source>
        <dbReference type="EMBL" id="CEK63807.1"/>
    </source>
</evidence>
<name>A0A0B6Z5Z6_9EUPU</name>
<feature type="compositionally biased region" description="Polar residues" evidence="1">
    <location>
        <begin position="41"/>
        <end position="56"/>
    </location>
</feature>
<feature type="compositionally biased region" description="Basic and acidic residues" evidence="1">
    <location>
        <begin position="78"/>
        <end position="87"/>
    </location>
</feature>
<feature type="compositionally biased region" description="Polar residues" evidence="1">
    <location>
        <begin position="90"/>
        <end position="99"/>
    </location>
</feature>
<gene>
    <name evidence="2" type="primary">ORF49588</name>
</gene>
<sequence length="132" mass="14668">GTSSKHSILTNKSKSSKTVPNQENAEEKSQSRLVKLKNLQKRSALSDSKSVQQSHYSPGERKVTSSQVNSKVPRFGFRKPETVESGDKPVSSNKTYQGNDNEKITEQHRLQGNNVDRSHYGAKADQYSNCGD</sequence>
<evidence type="ECO:0000256" key="1">
    <source>
        <dbReference type="SAM" id="MobiDB-lite"/>
    </source>
</evidence>
<proteinExistence type="predicted"/>
<feature type="region of interest" description="Disordered" evidence="1">
    <location>
        <begin position="1"/>
        <end position="132"/>
    </location>
</feature>
<feature type="compositionally biased region" description="Polar residues" evidence="1">
    <location>
        <begin position="1"/>
        <end position="23"/>
    </location>
</feature>
<accession>A0A0B6Z5Z6</accession>
<dbReference type="AlphaFoldDB" id="A0A0B6Z5Z6"/>
<protein>
    <submittedName>
        <fullName evidence="2">Uncharacterized protein</fullName>
    </submittedName>
</protein>
<feature type="non-terminal residue" evidence="2">
    <location>
        <position position="1"/>
    </location>
</feature>
<dbReference type="EMBL" id="HACG01016942">
    <property type="protein sequence ID" value="CEK63807.1"/>
    <property type="molecule type" value="Transcribed_RNA"/>
</dbReference>
<reference evidence="2" key="1">
    <citation type="submission" date="2014-12" db="EMBL/GenBank/DDBJ databases">
        <title>Insight into the proteome of Arion vulgaris.</title>
        <authorList>
            <person name="Aradska J."/>
            <person name="Bulat T."/>
            <person name="Smidak R."/>
            <person name="Sarate P."/>
            <person name="Gangsoo J."/>
            <person name="Sialana F."/>
            <person name="Bilban M."/>
            <person name="Lubec G."/>
        </authorList>
    </citation>
    <scope>NUCLEOTIDE SEQUENCE</scope>
    <source>
        <tissue evidence="2">Skin</tissue>
    </source>
</reference>
<organism evidence="2">
    <name type="scientific">Arion vulgaris</name>
    <dbReference type="NCBI Taxonomy" id="1028688"/>
    <lineage>
        <taxon>Eukaryota</taxon>
        <taxon>Metazoa</taxon>
        <taxon>Spiralia</taxon>
        <taxon>Lophotrochozoa</taxon>
        <taxon>Mollusca</taxon>
        <taxon>Gastropoda</taxon>
        <taxon>Heterobranchia</taxon>
        <taxon>Euthyneura</taxon>
        <taxon>Panpulmonata</taxon>
        <taxon>Eupulmonata</taxon>
        <taxon>Stylommatophora</taxon>
        <taxon>Helicina</taxon>
        <taxon>Arionoidea</taxon>
        <taxon>Arionidae</taxon>
        <taxon>Arion</taxon>
    </lineage>
</organism>
<feature type="compositionally biased region" description="Basic and acidic residues" evidence="1">
    <location>
        <begin position="100"/>
        <end position="109"/>
    </location>
</feature>